<evidence type="ECO:0000313" key="1">
    <source>
        <dbReference type="EMBL" id="KRY99250.1"/>
    </source>
</evidence>
<evidence type="ECO:0000313" key="2">
    <source>
        <dbReference type="Proteomes" id="UP000054805"/>
    </source>
</evidence>
<reference evidence="1 2" key="1">
    <citation type="submission" date="2015-01" db="EMBL/GenBank/DDBJ databases">
        <title>Evolution of Trichinella species and genotypes.</title>
        <authorList>
            <person name="Korhonen P.K."/>
            <person name="Edoardo P."/>
            <person name="Giuseppe L.R."/>
            <person name="Gasser R.B."/>
        </authorList>
    </citation>
    <scope>NUCLEOTIDE SEQUENCE [LARGE SCALE GENOMIC DNA]</scope>
    <source>
        <strain evidence="1">ISS588</strain>
    </source>
</reference>
<comment type="caution">
    <text evidence="1">The sequence shown here is derived from an EMBL/GenBank/DDBJ whole genome shotgun (WGS) entry which is preliminary data.</text>
</comment>
<accession>A0A0V1GMN1</accession>
<organism evidence="1 2">
    <name type="scientific">Trichinella pseudospiralis</name>
    <name type="common">Parasitic roundworm</name>
    <dbReference type="NCBI Taxonomy" id="6337"/>
    <lineage>
        <taxon>Eukaryota</taxon>
        <taxon>Metazoa</taxon>
        <taxon>Ecdysozoa</taxon>
        <taxon>Nematoda</taxon>
        <taxon>Enoplea</taxon>
        <taxon>Dorylaimia</taxon>
        <taxon>Trichinellida</taxon>
        <taxon>Trichinellidae</taxon>
        <taxon>Trichinella</taxon>
    </lineage>
</organism>
<name>A0A0V1GMN1_TRIPS</name>
<feature type="non-terminal residue" evidence="1">
    <location>
        <position position="52"/>
    </location>
</feature>
<keyword evidence="2" id="KW-1185">Reference proteome</keyword>
<dbReference type="Proteomes" id="UP000054805">
    <property type="component" value="Unassembled WGS sequence"/>
</dbReference>
<sequence>MSADGMSSTIILLFNTICAADKLPMVFAAHYFYNNRSINMYNNVHIILGKTE</sequence>
<proteinExistence type="predicted"/>
<gene>
    <name evidence="1" type="ORF">T4B_2993</name>
</gene>
<dbReference type="AlphaFoldDB" id="A0A0V1GMN1"/>
<dbReference type="EMBL" id="JYDS01001285">
    <property type="protein sequence ID" value="KRY99250.1"/>
    <property type="molecule type" value="Genomic_DNA"/>
</dbReference>
<protein>
    <submittedName>
        <fullName evidence="1">Uncharacterized protein</fullName>
    </submittedName>
</protein>